<name>A0A914US76_9BILA</name>
<organism evidence="1 2">
    <name type="scientific">Plectus sambesii</name>
    <dbReference type="NCBI Taxonomy" id="2011161"/>
    <lineage>
        <taxon>Eukaryota</taxon>
        <taxon>Metazoa</taxon>
        <taxon>Ecdysozoa</taxon>
        <taxon>Nematoda</taxon>
        <taxon>Chromadorea</taxon>
        <taxon>Plectida</taxon>
        <taxon>Plectina</taxon>
        <taxon>Plectoidea</taxon>
        <taxon>Plectidae</taxon>
        <taxon>Plectus</taxon>
    </lineage>
</organism>
<dbReference type="Proteomes" id="UP000887566">
    <property type="component" value="Unplaced"/>
</dbReference>
<dbReference type="WBParaSite" id="PSAMB.scaffold1218size34187.g11816.t1">
    <property type="protein sequence ID" value="PSAMB.scaffold1218size34187.g11816.t1"/>
    <property type="gene ID" value="PSAMB.scaffold1218size34187.g11816"/>
</dbReference>
<sequence>MSVAHPGAFGRNPASPPSVPLPLRLHDNCAVQPRWPSPLVTFKVNAPVCCCWTHKKEREAVPETHLRSGGAEVMRAGVISHETATPEDTGAGRTACLLWLVEGGIAREGRWPLFRRCPSPTRRAVISRRLRCAAPSVVDVDCPSRAHLNRCNGDDLTSLLGVDEMRCYSEQISSPNSQSCLLRARSLDSCCSDSAALLNHERQRQRQHARRPEGGAAVRLCGGACTDAVEWRTAHVGG</sequence>
<evidence type="ECO:0000313" key="1">
    <source>
        <dbReference type="Proteomes" id="UP000887566"/>
    </source>
</evidence>
<accession>A0A914US76</accession>
<proteinExistence type="predicted"/>
<evidence type="ECO:0000313" key="2">
    <source>
        <dbReference type="WBParaSite" id="PSAMB.scaffold1218size34187.g11816.t1"/>
    </source>
</evidence>
<reference evidence="2" key="1">
    <citation type="submission" date="2022-11" db="UniProtKB">
        <authorList>
            <consortium name="WormBaseParasite"/>
        </authorList>
    </citation>
    <scope>IDENTIFICATION</scope>
</reference>
<dbReference type="AlphaFoldDB" id="A0A914US76"/>
<keyword evidence="1" id="KW-1185">Reference proteome</keyword>
<protein>
    <submittedName>
        <fullName evidence="2">Uncharacterized protein</fullName>
    </submittedName>
</protein>